<sequence>MLAMLKSYVYVASSHSNFHSLNSFTIFCGH</sequence>
<dbReference type="AlphaFoldDB" id="A0A0A9BPU3"/>
<evidence type="ECO:0000313" key="1">
    <source>
        <dbReference type="EMBL" id="JAD64153.1"/>
    </source>
</evidence>
<reference evidence="1" key="1">
    <citation type="submission" date="2014-09" db="EMBL/GenBank/DDBJ databases">
        <authorList>
            <person name="Magalhaes I.L.F."/>
            <person name="Oliveira U."/>
            <person name="Santos F.R."/>
            <person name="Vidigal T.H.D.A."/>
            <person name="Brescovit A.D."/>
            <person name="Santos A.J."/>
        </authorList>
    </citation>
    <scope>NUCLEOTIDE SEQUENCE</scope>
    <source>
        <tissue evidence="1">Shoot tissue taken approximately 20 cm above the soil surface</tissue>
    </source>
</reference>
<organism evidence="1">
    <name type="scientific">Arundo donax</name>
    <name type="common">Giant reed</name>
    <name type="synonym">Donax arundinaceus</name>
    <dbReference type="NCBI Taxonomy" id="35708"/>
    <lineage>
        <taxon>Eukaryota</taxon>
        <taxon>Viridiplantae</taxon>
        <taxon>Streptophyta</taxon>
        <taxon>Embryophyta</taxon>
        <taxon>Tracheophyta</taxon>
        <taxon>Spermatophyta</taxon>
        <taxon>Magnoliopsida</taxon>
        <taxon>Liliopsida</taxon>
        <taxon>Poales</taxon>
        <taxon>Poaceae</taxon>
        <taxon>PACMAD clade</taxon>
        <taxon>Arundinoideae</taxon>
        <taxon>Arundineae</taxon>
        <taxon>Arundo</taxon>
    </lineage>
</organism>
<proteinExistence type="predicted"/>
<protein>
    <submittedName>
        <fullName evidence="1">Uncharacterized protein</fullName>
    </submittedName>
</protein>
<accession>A0A0A9BPU3</accession>
<dbReference type="EMBL" id="GBRH01233742">
    <property type="protein sequence ID" value="JAD64153.1"/>
    <property type="molecule type" value="Transcribed_RNA"/>
</dbReference>
<reference evidence="1" key="2">
    <citation type="journal article" date="2015" name="Data Brief">
        <title>Shoot transcriptome of the giant reed, Arundo donax.</title>
        <authorList>
            <person name="Barrero R.A."/>
            <person name="Guerrero F.D."/>
            <person name="Moolhuijzen P."/>
            <person name="Goolsby J.A."/>
            <person name="Tidwell J."/>
            <person name="Bellgard S.E."/>
            <person name="Bellgard M.I."/>
        </authorList>
    </citation>
    <scope>NUCLEOTIDE SEQUENCE</scope>
    <source>
        <tissue evidence="1">Shoot tissue taken approximately 20 cm above the soil surface</tissue>
    </source>
</reference>
<name>A0A0A9BPU3_ARUDO</name>